<keyword evidence="2" id="KW-0378">Hydrolase</keyword>
<feature type="compositionally biased region" description="Basic and acidic residues" evidence="1">
    <location>
        <begin position="321"/>
        <end position="382"/>
    </location>
</feature>
<dbReference type="InterPro" id="IPR038765">
    <property type="entry name" value="Papain-like_cys_pep_sf"/>
</dbReference>
<accession>A0A5C6MXU6</accession>
<name>A0A5C6MXU6_9TELE</name>
<dbReference type="InterPro" id="IPR050185">
    <property type="entry name" value="Ub_carboxyl-term_hydrolase"/>
</dbReference>
<sequence length="447" mass="50326">MLSNAKYNGVHRSLGALNAGKLFRIRVVGGSAAYSYLSPQDSRPLHHPAVDRALKLCGTGGPPHTKLVIEWENKTKECLFGNIQEEVVKDAESVRNQQQQHLQQHSCTLDECFQLYTKEEQRGRRSAGQHTAIKVVVPVDEYRERGEKQRHYTRNNITDLLGGEERSGVERGGEERRGEGWRGEERRGEGRRGEERRGEERGGEERRGVDRRGAERRGEGRRGEERGGEERGGEERGGERGEGGGGRIEGRGEERGGEERRGKGEGRIEGGEERRGVERRGEGRERGGERRGGGRGEERRGEEKIEGRRGGGRGEGGGEEEERRIEGRGEENRGERREEGKGRERGEERGGRIEGRGEGERGGEENRGEERGGENRGEERRGGTFVPTAFCLHLVKADHSELAPDDAWKCPHCKQLQQGMVKMSLWTLPDILILHLKRFRQVRLTFD</sequence>
<comment type="caution">
    <text evidence="2">The sequence shown here is derived from an EMBL/GenBank/DDBJ whole genome shotgun (WGS) entry which is preliminary data.</text>
</comment>
<dbReference type="AlphaFoldDB" id="A0A5C6MXU6"/>
<dbReference type="PANTHER" id="PTHR21646">
    <property type="entry name" value="UBIQUITIN CARBOXYL-TERMINAL HYDROLASE"/>
    <property type="match status" value="1"/>
</dbReference>
<dbReference type="EMBL" id="RHFK02000019">
    <property type="protein sequence ID" value="TWW59685.1"/>
    <property type="molecule type" value="Genomic_DNA"/>
</dbReference>
<organism evidence="2 3">
    <name type="scientific">Takifugu flavidus</name>
    <name type="common">sansaifugu</name>
    <dbReference type="NCBI Taxonomy" id="433684"/>
    <lineage>
        <taxon>Eukaryota</taxon>
        <taxon>Metazoa</taxon>
        <taxon>Chordata</taxon>
        <taxon>Craniata</taxon>
        <taxon>Vertebrata</taxon>
        <taxon>Euteleostomi</taxon>
        <taxon>Actinopterygii</taxon>
        <taxon>Neopterygii</taxon>
        <taxon>Teleostei</taxon>
        <taxon>Neoteleostei</taxon>
        <taxon>Acanthomorphata</taxon>
        <taxon>Eupercaria</taxon>
        <taxon>Tetraodontiformes</taxon>
        <taxon>Tetradontoidea</taxon>
        <taxon>Tetraodontidae</taxon>
        <taxon>Takifugu</taxon>
    </lineage>
</organism>
<dbReference type="Proteomes" id="UP000324091">
    <property type="component" value="Chromosome 6"/>
</dbReference>
<evidence type="ECO:0000313" key="3">
    <source>
        <dbReference type="Proteomes" id="UP000324091"/>
    </source>
</evidence>
<dbReference type="GO" id="GO:0016787">
    <property type="term" value="F:hydrolase activity"/>
    <property type="evidence" value="ECO:0007669"/>
    <property type="project" value="UniProtKB-KW"/>
</dbReference>
<gene>
    <name evidence="2" type="ORF">D4764_06G0012150</name>
</gene>
<reference evidence="2 3" key="1">
    <citation type="submission" date="2019-04" db="EMBL/GenBank/DDBJ databases">
        <title>Chromosome genome assembly for Takifugu flavidus.</title>
        <authorList>
            <person name="Xiao S."/>
        </authorList>
    </citation>
    <scope>NUCLEOTIDE SEQUENCE [LARGE SCALE GENOMIC DNA]</scope>
    <source>
        <strain evidence="2">HTHZ2018</strain>
        <tissue evidence="2">Muscle</tissue>
    </source>
</reference>
<protein>
    <submittedName>
        <fullName evidence="2">Ubiquitin carboxyl-terminal hydrolase 43</fullName>
    </submittedName>
</protein>
<evidence type="ECO:0000256" key="1">
    <source>
        <dbReference type="SAM" id="MobiDB-lite"/>
    </source>
</evidence>
<evidence type="ECO:0000313" key="2">
    <source>
        <dbReference type="EMBL" id="TWW59685.1"/>
    </source>
</evidence>
<feature type="compositionally biased region" description="Basic and acidic residues" evidence="1">
    <location>
        <begin position="163"/>
        <end position="309"/>
    </location>
</feature>
<keyword evidence="3" id="KW-1185">Reference proteome</keyword>
<dbReference type="PANTHER" id="PTHR21646:SF20">
    <property type="entry name" value="UBIQUITIN CARBOXYL-TERMINAL HYDROLASE 43"/>
    <property type="match status" value="1"/>
</dbReference>
<proteinExistence type="predicted"/>
<dbReference type="Gene3D" id="3.90.70.10">
    <property type="entry name" value="Cysteine proteinases"/>
    <property type="match status" value="1"/>
</dbReference>
<feature type="region of interest" description="Disordered" evidence="1">
    <location>
        <begin position="145"/>
        <end position="382"/>
    </location>
</feature>
<dbReference type="SUPFAM" id="SSF54001">
    <property type="entry name" value="Cysteine proteinases"/>
    <property type="match status" value="1"/>
</dbReference>